<evidence type="ECO:0000313" key="9">
    <source>
        <dbReference type="EnsemblMetazoa" id="AARA004732-PA"/>
    </source>
</evidence>
<dbReference type="GO" id="GO:0005524">
    <property type="term" value="F:ATP binding"/>
    <property type="evidence" value="ECO:0007669"/>
    <property type="project" value="UniProtKB-KW"/>
</dbReference>
<dbReference type="GO" id="GO:0006012">
    <property type="term" value="P:galactose metabolic process"/>
    <property type="evidence" value="ECO:0007669"/>
    <property type="project" value="TreeGrafter"/>
</dbReference>
<name>A0A182HTX2_ANOAR</name>
<keyword evidence="4" id="KW-0418">Kinase</keyword>
<evidence type="ECO:0000256" key="2">
    <source>
        <dbReference type="ARBA" id="ARBA00022723"/>
    </source>
</evidence>
<dbReference type="FunFam" id="3.30.70.890:FF:000001">
    <property type="entry name" value="Galactokinase"/>
    <property type="match status" value="1"/>
</dbReference>
<keyword evidence="3" id="KW-0547">Nucleotide-binding</keyword>
<organism evidence="9 10">
    <name type="scientific">Anopheles arabiensis</name>
    <name type="common">Mosquito</name>
    <dbReference type="NCBI Taxonomy" id="7173"/>
    <lineage>
        <taxon>Eukaryota</taxon>
        <taxon>Metazoa</taxon>
        <taxon>Ecdysozoa</taxon>
        <taxon>Arthropoda</taxon>
        <taxon>Hexapoda</taxon>
        <taxon>Insecta</taxon>
        <taxon>Pterygota</taxon>
        <taxon>Neoptera</taxon>
        <taxon>Endopterygota</taxon>
        <taxon>Diptera</taxon>
        <taxon>Nematocera</taxon>
        <taxon>Culicoidea</taxon>
        <taxon>Culicidae</taxon>
        <taxon>Anophelinae</taxon>
        <taxon>Anopheles</taxon>
    </lineage>
</organism>
<dbReference type="PANTHER" id="PTHR10457">
    <property type="entry name" value="MEVALONATE KINASE/GALACTOKINASE"/>
    <property type="match status" value="1"/>
</dbReference>
<proteinExistence type="predicted"/>
<evidence type="ECO:0000256" key="7">
    <source>
        <dbReference type="ARBA" id="ARBA00023277"/>
    </source>
</evidence>
<dbReference type="GO" id="GO:0004335">
    <property type="term" value="F:galactokinase activity"/>
    <property type="evidence" value="ECO:0007669"/>
    <property type="project" value="TreeGrafter"/>
</dbReference>
<evidence type="ECO:0000259" key="8">
    <source>
        <dbReference type="Pfam" id="PF08544"/>
    </source>
</evidence>
<evidence type="ECO:0000256" key="4">
    <source>
        <dbReference type="ARBA" id="ARBA00022777"/>
    </source>
</evidence>
<reference evidence="9" key="1">
    <citation type="submission" date="2022-08" db="UniProtKB">
        <authorList>
            <consortium name="EnsemblMetazoa"/>
        </authorList>
    </citation>
    <scope>IDENTIFICATION</scope>
    <source>
        <strain evidence="9">Dongola</strain>
    </source>
</reference>
<dbReference type="VEuPathDB" id="VectorBase:AARA004732"/>
<accession>A0A182HTX2</accession>
<dbReference type="Pfam" id="PF08544">
    <property type="entry name" value="GHMP_kinases_C"/>
    <property type="match status" value="1"/>
</dbReference>
<dbReference type="InterPro" id="IPR013750">
    <property type="entry name" value="GHMP_kinase_C_dom"/>
</dbReference>
<sequence>NCESLQQKLPGKRSHKTLASGGAPANCRPSCISFAILTLTAKFFFPLNVYTSSNLDTEPIPFDAPELAILICNSNVKHELSSSEYPVRRRQCQEALELMGLNSYRDATLEHLKALENANELLVRRARHVITEIERTKAAAEALKAKDFTKMGQLMTESHKSLSEDFDVSCYELDLLVEATVATRGVLGSRMTGGGFGGCTVTLVQRAALADVVKEMDTIYSRKTGGKYRARFYLAQPGNGARPIELGEYLR</sequence>
<keyword evidence="1" id="KW-0808">Transferase</keyword>
<evidence type="ECO:0000313" key="10">
    <source>
        <dbReference type="Proteomes" id="UP000075840"/>
    </source>
</evidence>
<dbReference type="VEuPathDB" id="VectorBase:AARA21_006246"/>
<protein>
    <recommendedName>
        <fullName evidence="8">GHMP kinase C-terminal domain-containing protein</fullName>
    </recommendedName>
</protein>
<dbReference type="GO" id="GO:0005829">
    <property type="term" value="C:cytosol"/>
    <property type="evidence" value="ECO:0007669"/>
    <property type="project" value="TreeGrafter"/>
</dbReference>
<dbReference type="GO" id="GO:0046872">
    <property type="term" value="F:metal ion binding"/>
    <property type="evidence" value="ECO:0007669"/>
    <property type="project" value="UniProtKB-KW"/>
</dbReference>
<feature type="domain" description="GHMP kinase C-terminal" evidence="8">
    <location>
        <begin position="139"/>
        <end position="214"/>
    </location>
</feature>
<keyword evidence="5" id="KW-0067">ATP-binding</keyword>
<dbReference type="PANTHER" id="PTHR10457:SF7">
    <property type="entry name" value="GALACTOKINASE-RELATED"/>
    <property type="match status" value="1"/>
</dbReference>
<dbReference type="Proteomes" id="UP000075840">
    <property type="component" value="Unassembled WGS sequence"/>
</dbReference>
<evidence type="ECO:0000256" key="3">
    <source>
        <dbReference type="ARBA" id="ARBA00022741"/>
    </source>
</evidence>
<dbReference type="EnsemblMetazoa" id="AARA004732-RA">
    <property type="protein sequence ID" value="AARA004732-PA"/>
    <property type="gene ID" value="AARA004732"/>
</dbReference>
<evidence type="ECO:0000256" key="1">
    <source>
        <dbReference type="ARBA" id="ARBA00022679"/>
    </source>
</evidence>
<evidence type="ECO:0000256" key="5">
    <source>
        <dbReference type="ARBA" id="ARBA00022840"/>
    </source>
</evidence>
<keyword evidence="6" id="KW-0460">Magnesium</keyword>
<dbReference type="AlphaFoldDB" id="A0A182HTX2"/>
<dbReference type="InterPro" id="IPR036554">
    <property type="entry name" value="GHMP_kinase_C_sf"/>
</dbReference>
<keyword evidence="7" id="KW-0119">Carbohydrate metabolism</keyword>
<dbReference type="EMBL" id="APCN01000587">
    <property type="status" value="NOT_ANNOTATED_CDS"/>
    <property type="molecule type" value="Genomic_DNA"/>
</dbReference>
<keyword evidence="2" id="KW-0479">Metal-binding</keyword>
<evidence type="ECO:0000256" key="6">
    <source>
        <dbReference type="ARBA" id="ARBA00022842"/>
    </source>
</evidence>
<dbReference type="SUPFAM" id="SSF55060">
    <property type="entry name" value="GHMP Kinase, C-terminal domain"/>
    <property type="match status" value="1"/>
</dbReference>
<keyword evidence="10" id="KW-1185">Reference proteome</keyword>
<dbReference type="Gene3D" id="3.30.70.890">
    <property type="entry name" value="GHMP kinase, C-terminal domain"/>
    <property type="match status" value="1"/>
</dbReference>